<comment type="caution">
    <text evidence="7">The sequence shown here is derived from an EMBL/GenBank/DDBJ whole genome shotgun (WGS) entry which is preliminary data.</text>
</comment>
<evidence type="ECO:0000256" key="5">
    <source>
        <dbReference type="SAM" id="MobiDB-lite"/>
    </source>
</evidence>
<keyword evidence="4" id="KW-0808">Transferase</keyword>
<name>A0ABX1AUF3_9ACTN</name>
<dbReference type="Proteomes" id="UP000696294">
    <property type="component" value="Unassembled WGS sequence"/>
</dbReference>
<dbReference type="SUPFAM" id="SSF53448">
    <property type="entry name" value="Nucleotide-diphospho-sugar transferases"/>
    <property type="match status" value="1"/>
</dbReference>
<dbReference type="Gene3D" id="3.90.550.10">
    <property type="entry name" value="Spore Coat Polysaccharide Biosynthesis Protein SpsA, Chain A"/>
    <property type="match status" value="1"/>
</dbReference>
<gene>
    <name evidence="7" type="ORF">HCN51_00240</name>
</gene>
<keyword evidence="3" id="KW-0328">Glycosyltransferase</keyword>
<comment type="similarity">
    <text evidence="2">Belongs to the glycosyltransferase 2 family.</text>
</comment>
<sequence length="334" mass="36286">MADPRPHAATPNPQPGAVAPDPQRHATTPSPQAGAGVPDPRVGAVVITWNRREEVLTSLGRLLALPERPHVVLVDNGSTDGTAEAVARAYPEVDVVALDENLGAVGRNVGVERLNTPYVAFADDDTWWAPGSLARAADVLDAHPRLAVVTARILAEPGGRDDPIVAELRDSPVPGPDWLPGPALGSFLAGASVLRREAFLACGGFSRRLWLGGEEELLAVDLATAGWELCYLEELTVHHQASKQRDAHGRRRVGLRNTLWFTWLRRPLRAALRRTAHLARTVPRDRVSALAALDALRGLPWVLAERRRVPPRVEARLASLEASQENSRARRYVS</sequence>
<protein>
    <submittedName>
        <fullName evidence="7">Glycosyltransferase</fullName>
    </submittedName>
</protein>
<evidence type="ECO:0000256" key="1">
    <source>
        <dbReference type="ARBA" id="ARBA00004776"/>
    </source>
</evidence>
<dbReference type="EMBL" id="JAATEP010000001">
    <property type="protein sequence ID" value="NJP87897.1"/>
    <property type="molecule type" value="Genomic_DNA"/>
</dbReference>
<evidence type="ECO:0000256" key="2">
    <source>
        <dbReference type="ARBA" id="ARBA00006739"/>
    </source>
</evidence>
<proteinExistence type="inferred from homology"/>
<dbReference type="PANTHER" id="PTHR43179:SF12">
    <property type="entry name" value="GALACTOFURANOSYLTRANSFERASE GLFT2"/>
    <property type="match status" value="1"/>
</dbReference>
<comment type="pathway">
    <text evidence="1">Cell wall biogenesis; cell wall polysaccharide biosynthesis.</text>
</comment>
<evidence type="ECO:0000313" key="8">
    <source>
        <dbReference type="Proteomes" id="UP000696294"/>
    </source>
</evidence>
<evidence type="ECO:0000259" key="6">
    <source>
        <dbReference type="Pfam" id="PF00535"/>
    </source>
</evidence>
<dbReference type="PANTHER" id="PTHR43179">
    <property type="entry name" value="RHAMNOSYLTRANSFERASE WBBL"/>
    <property type="match status" value="1"/>
</dbReference>
<feature type="domain" description="Glycosyltransferase 2-like" evidence="6">
    <location>
        <begin position="45"/>
        <end position="163"/>
    </location>
</feature>
<feature type="region of interest" description="Disordered" evidence="5">
    <location>
        <begin position="1"/>
        <end position="40"/>
    </location>
</feature>
<dbReference type="Pfam" id="PF00535">
    <property type="entry name" value="Glycos_transf_2"/>
    <property type="match status" value="1"/>
</dbReference>
<evidence type="ECO:0000256" key="3">
    <source>
        <dbReference type="ARBA" id="ARBA00022676"/>
    </source>
</evidence>
<dbReference type="InterPro" id="IPR001173">
    <property type="entry name" value="Glyco_trans_2-like"/>
</dbReference>
<dbReference type="InterPro" id="IPR029044">
    <property type="entry name" value="Nucleotide-diphossugar_trans"/>
</dbReference>
<organism evidence="7 8">
    <name type="scientific">Nonomuraea composti</name>
    <dbReference type="NCBI Taxonomy" id="2720023"/>
    <lineage>
        <taxon>Bacteria</taxon>
        <taxon>Bacillati</taxon>
        <taxon>Actinomycetota</taxon>
        <taxon>Actinomycetes</taxon>
        <taxon>Streptosporangiales</taxon>
        <taxon>Streptosporangiaceae</taxon>
        <taxon>Nonomuraea</taxon>
    </lineage>
</organism>
<evidence type="ECO:0000256" key="4">
    <source>
        <dbReference type="ARBA" id="ARBA00022679"/>
    </source>
</evidence>
<accession>A0ABX1AUF3</accession>
<evidence type="ECO:0000313" key="7">
    <source>
        <dbReference type="EMBL" id="NJP87897.1"/>
    </source>
</evidence>
<reference evidence="7 8" key="1">
    <citation type="submission" date="2020-03" db="EMBL/GenBank/DDBJ databases">
        <title>WGS of actinomycetes isolated from Thailand.</title>
        <authorList>
            <person name="Thawai C."/>
        </authorList>
    </citation>
    <scope>NUCLEOTIDE SEQUENCE [LARGE SCALE GENOMIC DNA]</scope>
    <source>
        <strain evidence="7 8">FMUSA5-5</strain>
    </source>
</reference>
<keyword evidence="8" id="KW-1185">Reference proteome</keyword>